<evidence type="ECO:0000313" key="3">
    <source>
        <dbReference type="Proteomes" id="UP000054097"/>
    </source>
</evidence>
<evidence type="ECO:0000256" key="1">
    <source>
        <dbReference type="SAM" id="MobiDB-lite"/>
    </source>
</evidence>
<keyword evidence="3" id="KW-1185">Reference proteome</keyword>
<dbReference type="HOGENOM" id="CLU_1750804_0_0_1"/>
<dbReference type="EMBL" id="KN824384">
    <property type="protein sequence ID" value="KIM21403.1"/>
    <property type="molecule type" value="Genomic_DNA"/>
</dbReference>
<protein>
    <submittedName>
        <fullName evidence="2">Uncharacterized protein</fullName>
    </submittedName>
</protein>
<reference evidence="3" key="2">
    <citation type="submission" date="2015-01" db="EMBL/GenBank/DDBJ databases">
        <title>Evolutionary Origins and Diversification of the Mycorrhizal Mutualists.</title>
        <authorList>
            <consortium name="DOE Joint Genome Institute"/>
            <consortium name="Mycorrhizal Genomics Consortium"/>
            <person name="Kohler A."/>
            <person name="Kuo A."/>
            <person name="Nagy L.G."/>
            <person name="Floudas D."/>
            <person name="Copeland A."/>
            <person name="Barry K.W."/>
            <person name="Cichocki N."/>
            <person name="Veneault-Fourrey C."/>
            <person name="LaButti K."/>
            <person name="Lindquist E.A."/>
            <person name="Lipzen A."/>
            <person name="Lundell T."/>
            <person name="Morin E."/>
            <person name="Murat C."/>
            <person name="Riley R."/>
            <person name="Ohm R."/>
            <person name="Sun H."/>
            <person name="Tunlid A."/>
            <person name="Henrissat B."/>
            <person name="Grigoriev I.V."/>
            <person name="Hibbett D.S."/>
            <person name="Martin F."/>
        </authorList>
    </citation>
    <scope>NUCLEOTIDE SEQUENCE [LARGE SCALE GENOMIC DNA]</scope>
    <source>
        <strain evidence="3">MAFF 305830</strain>
    </source>
</reference>
<proteinExistence type="predicted"/>
<evidence type="ECO:0000313" key="2">
    <source>
        <dbReference type="EMBL" id="KIM21403.1"/>
    </source>
</evidence>
<gene>
    <name evidence="2" type="ORF">M408DRAFT_104452</name>
</gene>
<dbReference type="AlphaFoldDB" id="A0A0C2W4J0"/>
<dbReference type="Proteomes" id="UP000054097">
    <property type="component" value="Unassembled WGS sequence"/>
</dbReference>
<name>A0A0C2W4J0_SERVB</name>
<organism evidence="2 3">
    <name type="scientific">Serendipita vermifera MAFF 305830</name>
    <dbReference type="NCBI Taxonomy" id="933852"/>
    <lineage>
        <taxon>Eukaryota</taxon>
        <taxon>Fungi</taxon>
        <taxon>Dikarya</taxon>
        <taxon>Basidiomycota</taxon>
        <taxon>Agaricomycotina</taxon>
        <taxon>Agaricomycetes</taxon>
        <taxon>Sebacinales</taxon>
        <taxon>Serendipitaceae</taxon>
        <taxon>Serendipita</taxon>
    </lineage>
</organism>
<sequence length="149" mass="16431">MDNDIAQAIKSPMRGRQDPNVKICTTPPEVLQPGRRRHKHNSERGGRGMAKTAGERPSVENGGIDLKLGLRSYPERIDGLRGWVGFVDAGRRGQVLNERCHRGAIPQKSIIWHKTTLFVTIIPLSESKADRYPSNRRGCFSTDATGGSG</sequence>
<accession>A0A0C2W4J0</accession>
<feature type="region of interest" description="Disordered" evidence="1">
    <location>
        <begin position="1"/>
        <end position="65"/>
    </location>
</feature>
<reference evidence="2 3" key="1">
    <citation type="submission" date="2014-04" db="EMBL/GenBank/DDBJ databases">
        <authorList>
            <consortium name="DOE Joint Genome Institute"/>
            <person name="Kuo A."/>
            <person name="Zuccaro A."/>
            <person name="Kohler A."/>
            <person name="Nagy L.G."/>
            <person name="Floudas D."/>
            <person name="Copeland A."/>
            <person name="Barry K.W."/>
            <person name="Cichocki N."/>
            <person name="Veneault-Fourrey C."/>
            <person name="LaButti K."/>
            <person name="Lindquist E.A."/>
            <person name="Lipzen A."/>
            <person name="Lundell T."/>
            <person name="Morin E."/>
            <person name="Murat C."/>
            <person name="Sun H."/>
            <person name="Tunlid A."/>
            <person name="Henrissat B."/>
            <person name="Grigoriev I.V."/>
            <person name="Hibbett D.S."/>
            <person name="Martin F."/>
            <person name="Nordberg H.P."/>
            <person name="Cantor M.N."/>
            <person name="Hua S.X."/>
        </authorList>
    </citation>
    <scope>NUCLEOTIDE SEQUENCE [LARGE SCALE GENOMIC DNA]</scope>
    <source>
        <strain evidence="2 3">MAFF 305830</strain>
    </source>
</reference>